<evidence type="ECO:0000313" key="3">
    <source>
        <dbReference type="Proteomes" id="UP000799772"/>
    </source>
</evidence>
<protein>
    <submittedName>
        <fullName evidence="2">Uncharacterized protein</fullName>
    </submittedName>
</protein>
<sequence>MLYHPPFGLPRVPHTIFTWKPGASMSRALISGTRIKPVFHPPFRLPHLPHTLFTWELELPCPAHLSPGEGKRKNPPLVVVPGDDEQRTRLGTKQHQRERRYENDRMSQGDRRYRNDKTAEKDGRYESAWPPFNDMPGSNESDTAPRTKSKMRDDTRVVTRTLFKDLPGSIKARNVRGPKAIDKQGQYSRKEAAKRWRRSYACRHDADAEANRFCSIQCAYLSIEMQGIEGITQEQECATGSMRYERNIFDFDNIRETPWPSHTISERKQSIGCRGLTGLRYEAFHLRATSYRTGPNMGTYPTIQSTLGSHFRAAFNVRVPTDSHN</sequence>
<name>A0A9P4IDW8_9PEZI</name>
<dbReference type="AlphaFoldDB" id="A0A9P4IDW8"/>
<evidence type="ECO:0000256" key="1">
    <source>
        <dbReference type="SAM" id="MobiDB-lite"/>
    </source>
</evidence>
<accession>A0A9P4IDW8</accession>
<keyword evidence="3" id="KW-1185">Reference proteome</keyword>
<feature type="region of interest" description="Disordered" evidence="1">
    <location>
        <begin position="65"/>
        <end position="153"/>
    </location>
</feature>
<gene>
    <name evidence="2" type="ORF">NA57DRAFT_56674</name>
</gene>
<reference evidence="2" key="1">
    <citation type="journal article" date="2020" name="Stud. Mycol.">
        <title>101 Dothideomycetes genomes: a test case for predicting lifestyles and emergence of pathogens.</title>
        <authorList>
            <person name="Haridas S."/>
            <person name="Albert R."/>
            <person name="Binder M."/>
            <person name="Bloem J."/>
            <person name="Labutti K."/>
            <person name="Salamov A."/>
            <person name="Andreopoulos B."/>
            <person name="Baker S."/>
            <person name="Barry K."/>
            <person name="Bills G."/>
            <person name="Bluhm B."/>
            <person name="Cannon C."/>
            <person name="Castanera R."/>
            <person name="Culley D."/>
            <person name="Daum C."/>
            <person name="Ezra D."/>
            <person name="Gonzalez J."/>
            <person name="Henrissat B."/>
            <person name="Kuo A."/>
            <person name="Liang C."/>
            <person name="Lipzen A."/>
            <person name="Lutzoni F."/>
            <person name="Magnuson J."/>
            <person name="Mondo S."/>
            <person name="Nolan M."/>
            <person name="Ohm R."/>
            <person name="Pangilinan J."/>
            <person name="Park H.-J."/>
            <person name="Ramirez L."/>
            <person name="Alfaro M."/>
            <person name="Sun H."/>
            <person name="Tritt A."/>
            <person name="Yoshinaga Y."/>
            <person name="Zwiers L.-H."/>
            <person name="Turgeon B."/>
            <person name="Goodwin S."/>
            <person name="Spatafora J."/>
            <person name="Crous P."/>
            <person name="Grigoriev I."/>
        </authorList>
    </citation>
    <scope>NUCLEOTIDE SEQUENCE</scope>
    <source>
        <strain evidence="2">CBS 133067</strain>
    </source>
</reference>
<proteinExistence type="predicted"/>
<dbReference type="Proteomes" id="UP000799772">
    <property type="component" value="Unassembled WGS sequence"/>
</dbReference>
<feature type="compositionally biased region" description="Basic and acidic residues" evidence="1">
    <location>
        <begin position="99"/>
        <end position="125"/>
    </location>
</feature>
<dbReference type="EMBL" id="ML978126">
    <property type="protein sequence ID" value="KAF2099044.1"/>
    <property type="molecule type" value="Genomic_DNA"/>
</dbReference>
<evidence type="ECO:0000313" key="2">
    <source>
        <dbReference type="EMBL" id="KAF2099044.1"/>
    </source>
</evidence>
<organism evidence="2 3">
    <name type="scientific">Rhizodiscina lignyota</name>
    <dbReference type="NCBI Taxonomy" id="1504668"/>
    <lineage>
        <taxon>Eukaryota</taxon>
        <taxon>Fungi</taxon>
        <taxon>Dikarya</taxon>
        <taxon>Ascomycota</taxon>
        <taxon>Pezizomycotina</taxon>
        <taxon>Dothideomycetes</taxon>
        <taxon>Pleosporomycetidae</taxon>
        <taxon>Aulographales</taxon>
        <taxon>Rhizodiscinaceae</taxon>
        <taxon>Rhizodiscina</taxon>
    </lineage>
</organism>
<feature type="compositionally biased region" description="Polar residues" evidence="1">
    <location>
        <begin position="136"/>
        <end position="146"/>
    </location>
</feature>
<comment type="caution">
    <text evidence="2">The sequence shown here is derived from an EMBL/GenBank/DDBJ whole genome shotgun (WGS) entry which is preliminary data.</text>
</comment>